<organism evidence="1 2">
    <name type="scientific">Wolfiporia cocos (strain MD-104)</name>
    <name type="common">Brown rot fungus</name>
    <dbReference type="NCBI Taxonomy" id="742152"/>
    <lineage>
        <taxon>Eukaryota</taxon>
        <taxon>Fungi</taxon>
        <taxon>Dikarya</taxon>
        <taxon>Basidiomycota</taxon>
        <taxon>Agaricomycotina</taxon>
        <taxon>Agaricomycetes</taxon>
        <taxon>Polyporales</taxon>
        <taxon>Phaeolaceae</taxon>
        <taxon>Wolfiporia</taxon>
    </lineage>
</organism>
<evidence type="ECO:0000313" key="2">
    <source>
        <dbReference type="Proteomes" id="UP000218811"/>
    </source>
</evidence>
<proteinExistence type="predicted"/>
<dbReference type="Gene3D" id="3.80.10.10">
    <property type="entry name" value="Ribonuclease Inhibitor"/>
    <property type="match status" value="1"/>
</dbReference>
<keyword evidence="2" id="KW-1185">Reference proteome</keyword>
<dbReference type="STRING" id="742152.A0A2H3JNH3"/>
<dbReference type="InterPro" id="IPR032675">
    <property type="entry name" value="LRR_dom_sf"/>
</dbReference>
<evidence type="ECO:0008006" key="3">
    <source>
        <dbReference type="Google" id="ProtNLM"/>
    </source>
</evidence>
<sequence>MTSTEDCPAEQVPSRRCPLELEYEILEILRDERRALIACSSVCRAWRSRLYPYLFHTIRPSITQWDRDSAAFLNLLQQSPQISQHIRRLRLTQPQNIWFDILSRLLLLEDLGIDASLQQPSNALVNNLASSPLPAVKHLQLRNMIFGANDARTFPRFLLGFPRITTLHLHSVTWSRRGSTMLSARMVLPKLESLTIEYQRYRDHRANDIAEWFLNDNFDTLPRNFSMHMFDAVGLDRCRDLLTSSYTMTNEHLAIFLSTWGVEQVDDYERPHRLQKAMLILPPSNQLTQEILGVLQRFRMHVVKEIEMEVWTKDIESLRMMFEWNELATAIVQSLRRQRNIHPTFTLIHRLSSGQTEIPPEVLAEPIRTCLTMVRGGRNIHFESRASDI</sequence>
<reference evidence="1 2" key="1">
    <citation type="journal article" date="2012" name="Science">
        <title>The Paleozoic origin of enzymatic lignin decomposition reconstructed from 31 fungal genomes.</title>
        <authorList>
            <person name="Floudas D."/>
            <person name="Binder M."/>
            <person name="Riley R."/>
            <person name="Barry K."/>
            <person name="Blanchette R.A."/>
            <person name="Henrissat B."/>
            <person name="Martinez A.T."/>
            <person name="Otillar R."/>
            <person name="Spatafora J.W."/>
            <person name="Yadav J.S."/>
            <person name="Aerts A."/>
            <person name="Benoit I."/>
            <person name="Boyd A."/>
            <person name="Carlson A."/>
            <person name="Copeland A."/>
            <person name="Coutinho P.M."/>
            <person name="de Vries R.P."/>
            <person name="Ferreira P."/>
            <person name="Findley K."/>
            <person name="Foster B."/>
            <person name="Gaskell J."/>
            <person name="Glotzer D."/>
            <person name="Gorecki P."/>
            <person name="Heitman J."/>
            <person name="Hesse C."/>
            <person name="Hori C."/>
            <person name="Igarashi K."/>
            <person name="Jurgens J.A."/>
            <person name="Kallen N."/>
            <person name="Kersten P."/>
            <person name="Kohler A."/>
            <person name="Kuees U."/>
            <person name="Kumar T.K.A."/>
            <person name="Kuo A."/>
            <person name="LaButti K."/>
            <person name="Larrondo L.F."/>
            <person name="Lindquist E."/>
            <person name="Ling A."/>
            <person name="Lombard V."/>
            <person name="Lucas S."/>
            <person name="Lundell T."/>
            <person name="Martin R."/>
            <person name="McLaughlin D.J."/>
            <person name="Morgenstern I."/>
            <person name="Morin E."/>
            <person name="Murat C."/>
            <person name="Nagy L.G."/>
            <person name="Nolan M."/>
            <person name="Ohm R.A."/>
            <person name="Patyshakuliyeva A."/>
            <person name="Rokas A."/>
            <person name="Ruiz-Duenas F.J."/>
            <person name="Sabat G."/>
            <person name="Salamov A."/>
            <person name="Samejima M."/>
            <person name="Schmutz J."/>
            <person name="Slot J.C."/>
            <person name="St John F."/>
            <person name="Stenlid J."/>
            <person name="Sun H."/>
            <person name="Sun S."/>
            <person name="Syed K."/>
            <person name="Tsang A."/>
            <person name="Wiebenga A."/>
            <person name="Young D."/>
            <person name="Pisabarro A."/>
            <person name="Eastwood D.C."/>
            <person name="Martin F."/>
            <person name="Cullen D."/>
            <person name="Grigoriev I.V."/>
            <person name="Hibbett D.S."/>
        </authorList>
    </citation>
    <scope>NUCLEOTIDE SEQUENCE [LARGE SCALE GENOMIC DNA]</scope>
    <source>
        <strain evidence="1 2">MD-104</strain>
    </source>
</reference>
<name>A0A2H3JNH3_WOLCO</name>
<dbReference type="EMBL" id="KB467931">
    <property type="protein sequence ID" value="PCH37557.1"/>
    <property type="molecule type" value="Genomic_DNA"/>
</dbReference>
<dbReference type="Proteomes" id="UP000218811">
    <property type="component" value="Unassembled WGS sequence"/>
</dbReference>
<gene>
    <name evidence="1" type="ORF">WOLCODRAFT_167588</name>
</gene>
<dbReference type="SUPFAM" id="SSF52047">
    <property type="entry name" value="RNI-like"/>
    <property type="match status" value="1"/>
</dbReference>
<dbReference type="AlphaFoldDB" id="A0A2H3JNH3"/>
<dbReference type="OrthoDB" id="2881984at2759"/>
<protein>
    <recommendedName>
        <fullName evidence="3">F-box domain-containing protein</fullName>
    </recommendedName>
</protein>
<accession>A0A2H3JNH3</accession>
<evidence type="ECO:0000313" key="1">
    <source>
        <dbReference type="EMBL" id="PCH37557.1"/>
    </source>
</evidence>